<accession>A0ACC1RQA6</accession>
<dbReference type="EMBL" id="JANRMS010002272">
    <property type="protein sequence ID" value="KAJ3523351.1"/>
    <property type="molecule type" value="Genomic_DNA"/>
</dbReference>
<keyword evidence="2" id="KW-1185">Reference proteome</keyword>
<proteinExistence type="predicted"/>
<protein>
    <submittedName>
        <fullName evidence="1">Uncharacterized protein</fullName>
    </submittedName>
</protein>
<sequence>MPKPRTKRHAGREEKKRKRREEAENHEAYENDFKRQRTTEEIDNSYQDGGETEQNGIGEKEFFGMLAEEEQEYFRRADELLELNQFPSTEERDVFLENPVLLSANGATHPAVEYGAEEASL</sequence>
<organism evidence="1 2">
    <name type="scientific">Fusarium decemcellulare</name>
    <dbReference type="NCBI Taxonomy" id="57161"/>
    <lineage>
        <taxon>Eukaryota</taxon>
        <taxon>Fungi</taxon>
        <taxon>Dikarya</taxon>
        <taxon>Ascomycota</taxon>
        <taxon>Pezizomycotina</taxon>
        <taxon>Sordariomycetes</taxon>
        <taxon>Hypocreomycetidae</taxon>
        <taxon>Hypocreales</taxon>
        <taxon>Nectriaceae</taxon>
        <taxon>Fusarium</taxon>
        <taxon>Fusarium decemcellulare species complex</taxon>
    </lineage>
</organism>
<reference evidence="1" key="1">
    <citation type="submission" date="2022-08" db="EMBL/GenBank/DDBJ databases">
        <title>Genome Sequence of Fusarium decemcellulare.</title>
        <authorList>
            <person name="Buettner E."/>
        </authorList>
    </citation>
    <scope>NUCLEOTIDE SEQUENCE</scope>
    <source>
        <strain evidence="1">Babe19</strain>
    </source>
</reference>
<evidence type="ECO:0000313" key="1">
    <source>
        <dbReference type="EMBL" id="KAJ3523351.1"/>
    </source>
</evidence>
<gene>
    <name evidence="1" type="ORF">NM208_g12487</name>
</gene>
<comment type="caution">
    <text evidence="1">The sequence shown here is derived from an EMBL/GenBank/DDBJ whole genome shotgun (WGS) entry which is preliminary data.</text>
</comment>
<dbReference type="Proteomes" id="UP001148629">
    <property type="component" value="Unassembled WGS sequence"/>
</dbReference>
<evidence type="ECO:0000313" key="2">
    <source>
        <dbReference type="Proteomes" id="UP001148629"/>
    </source>
</evidence>
<name>A0ACC1RQA6_9HYPO</name>